<evidence type="ECO:0000313" key="1">
    <source>
        <dbReference type="EMBL" id="KAL0068215.1"/>
    </source>
</evidence>
<comment type="caution">
    <text evidence="1">The sequence shown here is derived from an EMBL/GenBank/DDBJ whole genome shotgun (WGS) entry which is preliminary data.</text>
</comment>
<organism evidence="1 2">
    <name type="scientific">Marasmius tenuissimus</name>
    <dbReference type="NCBI Taxonomy" id="585030"/>
    <lineage>
        <taxon>Eukaryota</taxon>
        <taxon>Fungi</taxon>
        <taxon>Dikarya</taxon>
        <taxon>Basidiomycota</taxon>
        <taxon>Agaricomycotina</taxon>
        <taxon>Agaricomycetes</taxon>
        <taxon>Agaricomycetidae</taxon>
        <taxon>Agaricales</taxon>
        <taxon>Marasmiineae</taxon>
        <taxon>Marasmiaceae</taxon>
        <taxon>Marasmius</taxon>
    </lineage>
</organism>
<dbReference type="Proteomes" id="UP001437256">
    <property type="component" value="Unassembled WGS sequence"/>
</dbReference>
<dbReference type="EMBL" id="JBBXMP010000019">
    <property type="protein sequence ID" value="KAL0068215.1"/>
    <property type="molecule type" value="Genomic_DNA"/>
</dbReference>
<evidence type="ECO:0000313" key="2">
    <source>
        <dbReference type="Proteomes" id="UP001437256"/>
    </source>
</evidence>
<accession>A0ABR3A3T0</accession>
<reference evidence="1 2" key="1">
    <citation type="submission" date="2024-05" db="EMBL/GenBank/DDBJ databases">
        <title>A draft genome resource for the thread blight pathogen Marasmius tenuissimus strain MS-2.</title>
        <authorList>
            <person name="Yulfo-Soto G.E."/>
            <person name="Baruah I.K."/>
            <person name="Amoako-Attah I."/>
            <person name="Bukari Y."/>
            <person name="Meinhardt L.W."/>
            <person name="Bailey B.A."/>
            <person name="Cohen S.P."/>
        </authorList>
    </citation>
    <scope>NUCLEOTIDE SEQUENCE [LARGE SCALE GENOMIC DNA]</scope>
    <source>
        <strain evidence="1 2">MS-2</strain>
    </source>
</reference>
<name>A0ABR3A3T0_9AGAR</name>
<keyword evidence="2" id="KW-1185">Reference proteome</keyword>
<proteinExistence type="predicted"/>
<protein>
    <submittedName>
        <fullName evidence="1">Uncharacterized protein</fullName>
    </submittedName>
</protein>
<sequence>MSMRMEGGCVVVDHGWDKHWIHNQSNEKRPAREIRLVERRFRPACHLYALHHHSEYYNNTRMRLAERLLVNCRLRPPNAIDFDRLEPQTDQVLSVLWDAKEALIGGCRDDVAASATTFRALDQNWSFIWPWMVAITKGILENPAPSAPSGLKNARKFVDMSAILLVYPIYIPTRRHDAFEVADALVRLNQSHPNILILMTNIWLRASELELGDDVVGSLMHGIGLSLEALTESGGEGARLLEGSSRDELEAFLTTTSFDLMGTLLKGFMLEASRRSPDINILSMSLTLDILRHVDLTRRDVTPVISLAFKTLTRRHFQPFDPQKQSSYAKYLCLVESLQLLTYTHDRHKHVPGDPAA</sequence>
<gene>
    <name evidence="1" type="ORF">AAF712_004600</name>
</gene>